<reference evidence="4" key="1">
    <citation type="journal article" date="2015" name="Proc. Natl. Acad. Sci. U.S.A.">
        <title>Genome sequencing of adzuki bean (Vigna angularis) provides insight into high starch and low fat accumulation and domestication.</title>
        <authorList>
            <person name="Yang K."/>
            <person name="Tian Z."/>
            <person name="Chen C."/>
            <person name="Luo L."/>
            <person name="Zhao B."/>
            <person name="Wang Z."/>
            <person name="Yu L."/>
            <person name="Li Y."/>
            <person name="Sun Y."/>
            <person name="Li W."/>
            <person name="Chen Y."/>
            <person name="Li Y."/>
            <person name="Zhang Y."/>
            <person name="Ai D."/>
            <person name="Zhao J."/>
            <person name="Shang C."/>
            <person name="Ma Y."/>
            <person name="Wu B."/>
            <person name="Wang M."/>
            <person name="Gao L."/>
            <person name="Sun D."/>
            <person name="Zhang P."/>
            <person name="Guo F."/>
            <person name="Wang W."/>
            <person name="Li Y."/>
            <person name="Wang J."/>
            <person name="Varshney R.K."/>
            <person name="Wang J."/>
            <person name="Ling H.Q."/>
            <person name="Wan P."/>
        </authorList>
    </citation>
    <scope>NUCLEOTIDE SEQUENCE</scope>
    <source>
        <strain evidence="4">cv. Jingnong 6</strain>
    </source>
</reference>
<evidence type="ECO:0000256" key="1">
    <source>
        <dbReference type="SAM" id="MobiDB-lite"/>
    </source>
</evidence>
<name>A0A0L9VLD0_PHAAN</name>
<keyword evidence="2" id="KW-1133">Transmembrane helix</keyword>
<organism evidence="3 4">
    <name type="scientific">Phaseolus angularis</name>
    <name type="common">Azuki bean</name>
    <name type="synonym">Vigna angularis</name>
    <dbReference type="NCBI Taxonomy" id="3914"/>
    <lineage>
        <taxon>Eukaryota</taxon>
        <taxon>Viridiplantae</taxon>
        <taxon>Streptophyta</taxon>
        <taxon>Embryophyta</taxon>
        <taxon>Tracheophyta</taxon>
        <taxon>Spermatophyta</taxon>
        <taxon>Magnoliopsida</taxon>
        <taxon>eudicotyledons</taxon>
        <taxon>Gunneridae</taxon>
        <taxon>Pentapetalae</taxon>
        <taxon>rosids</taxon>
        <taxon>fabids</taxon>
        <taxon>Fabales</taxon>
        <taxon>Fabaceae</taxon>
        <taxon>Papilionoideae</taxon>
        <taxon>50 kb inversion clade</taxon>
        <taxon>NPAAA clade</taxon>
        <taxon>indigoferoid/millettioid clade</taxon>
        <taxon>Phaseoleae</taxon>
        <taxon>Vigna</taxon>
    </lineage>
</organism>
<keyword evidence="2" id="KW-0472">Membrane</keyword>
<dbReference type="AlphaFoldDB" id="A0A0L9VLD0"/>
<evidence type="ECO:0000256" key="2">
    <source>
        <dbReference type="SAM" id="Phobius"/>
    </source>
</evidence>
<proteinExistence type="predicted"/>
<protein>
    <submittedName>
        <fullName evidence="3">Uncharacterized protein</fullName>
    </submittedName>
</protein>
<feature type="compositionally biased region" description="Basic and acidic residues" evidence="1">
    <location>
        <begin position="1"/>
        <end position="11"/>
    </location>
</feature>
<dbReference type="Gramene" id="KOM55529">
    <property type="protein sequence ID" value="KOM55529"/>
    <property type="gene ID" value="LR48_Vigan10g142100"/>
</dbReference>
<evidence type="ECO:0000313" key="4">
    <source>
        <dbReference type="Proteomes" id="UP000053144"/>
    </source>
</evidence>
<dbReference type="Proteomes" id="UP000053144">
    <property type="component" value="Chromosome 10"/>
</dbReference>
<sequence length="105" mass="11700">MESEKTLKSAKGEAATTAERQFTAERHSETYVGSAEGGKMDHAVLPLSGLACPRVCIFGWDEANTLFSTPLKEDLGYSGYLSTFLGFYLSFFHYYSSRFTMNMVN</sequence>
<keyword evidence="2" id="KW-0812">Transmembrane</keyword>
<dbReference type="EMBL" id="CM003380">
    <property type="protein sequence ID" value="KOM55529.1"/>
    <property type="molecule type" value="Genomic_DNA"/>
</dbReference>
<evidence type="ECO:0000313" key="3">
    <source>
        <dbReference type="EMBL" id="KOM55529.1"/>
    </source>
</evidence>
<accession>A0A0L9VLD0</accession>
<feature type="transmembrane region" description="Helical" evidence="2">
    <location>
        <begin position="77"/>
        <end position="95"/>
    </location>
</feature>
<feature type="region of interest" description="Disordered" evidence="1">
    <location>
        <begin position="1"/>
        <end position="34"/>
    </location>
</feature>
<gene>
    <name evidence="3" type="ORF">LR48_Vigan10g142100</name>
</gene>